<accession>A0ABN7VDX3</accession>
<dbReference type="Proteomes" id="UP000789901">
    <property type="component" value="Unassembled WGS sequence"/>
</dbReference>
<sequence length="83" mass="9637">IMSDKEKIQDSSSTTPPLTLKYTNMLIDITNHLKIIAHNVQELTNSLKFQLLLEYYMKQQYYTISLTETKLKNNNTVVLTSIN</sequence>
<protein>
    <submittedName>
        <fullName evidence="1">19923_t:CDS:1</fullName>
    </submittedName>
</protein>
<evidence type="ECO:0000313" key="2">
    <source>
        <dbReference type="Proteomes" id="UP000789901"/>
    </source>
</evidence>
<dbReference type="EMBL" id="CAJVQB010013421">
    <property type="protein sequence ID" value="CAG8762055.1"/>
    <property type="molecule type" value="Genomic_DNA"/>
</dbReference>
<organism evidence="1 2">
    <name type="scientific">Gigaspora margarita</name>
    <dbReference type="NCBI Taxonomy" id="4874"/>
    <lineage>
        <taxon>Eukaryota</taxon>
        <taxon>Fungi</taxon>
        <taxon>Fungi incertae sedis</taxon>
        <taxon>Mucoromycota</taxon>
        <taxon>Glomeromycotina</taxon>
        <taxon>Glomeromycetes</taxon>
        <taxon>Diversisporales</taxon>
        <taxon>Gigasporaceae</taxon>
        <taxon>Gigaspora</taxon>
    </lineage>
</organism>
<name>A0ABN7VDX3_GIGMA</name>
<feature type="non-terminal residue" evidence="1">
    <location>
        <position position="1"/>
    </location>
</feature>
<keyword evidence="2" id="KW-1185">Reference proteome</keyword>
<gene>
    <name evidence="1" type="ORF">GMARGA_LOCUS17589</name>
</gene>
<evidence type="ECO:0000313" key="1">
    <source>
        <dbReference type="EMBL" id="CAG8762055.1"/>
    </source>
</evidence>
<proteinExistence type="predicted"/>
<reference evidence="1 2" key="1">
    <citation type="submission" date="2021-06" db="EMBL/GenBank/DDBJ databases">
        <authorList>
            <person name="Kallberg Y."/>
            <person name="Tangrot J."/>
            <person name="Rosling A."/>
        </authorList>
    </citation>
    <scope>NUCLEOTIDE SEQUENCE [LARGE SCALE GENOMIC DNA]</scope>
    <source>
        <strain evidence="1 2">120-4 pot B 10/14</strain>
    </source>
</reference>
<comment type="caution">
    <text evidence="1">The sequence shown here is derived from an EMBL/GenBank/DDBJ whole genome shotgun (WGS) entry which is preliminary data.</text>
</comment>